<protein>
    <submittedName>
        <fullName evidence="1">Uncharacterized protein</fullName>
    </submittedName>
</protein>
<accession>A0A3M7QW69</accession>
<proteinExistence type="predicted"/>
<keyword evidence="2" id="KW-1185">Reference proteome</keyword>
<evidence type="ECO:0000313" key="2">
    <source>
        <dbReference type="Proteomes" id="UP000276133"/>
    </source>
</evidence>
<name>A0A3M7QW69_BRAPC</name>
<dbReference type="AlphaFoldDB" id="A0A3M7QW69"/>
<comment type="caution">
    <text evidence="1">The sequence shown here is derived from an EMBL/GenBank/DDBJ whole genome shotgun (WGS) entry which is preliminary data.</text>
</comment>
<organism evidence="1 2">
    <name type="scientific">Brachionus plicatilis</name>
    <name type="common">Marine rotifer</name>
    <name type="synonym">Brachionus muelleri</name>
    <dbReference type="NCBI Taxonomy" id="10195"/>
    <lineage>
        <taxon>Eukaryota</taxon>
        <taxon>Metazoa</taxon>
        <taxon>Spiralia</taxon>
        <taxon>Gnathifera</taxon>
        <taxon>Rotifera</taxon>
        <taxon>Eurotatoria</taxon>
        <taxon>Monogononta</taxon>
        <taxon>Pseudotrocha</taxon>
        <taxon>Ploima</taxon>
        <taxon>Brachionidae</taxon>
        <taxon>Brachionus</taxon>
    </lineage>
</organism>
<dbReference type="Proteomes" id="UP000276133">
    <property type="component" value="Unassembled WGS sequence"/>
</dbReference>
<dbReference type="EMBL" id="REGN01005009">
    <property type="protein sequence ID" value="RNA15215.1"/>
    <property type="molecule type" value="Genomic_DNA"/>
</dbReference>
<gene>
    <name evidence="1" type="ORF">BpHYR1_010929</name>
</gene>
<reference evidence="1 2" key="1">
    <citation type="journal article" date="2018" name="Sci. Rep.">
        <title>Genomic signatures of local adaptation to the degree of environmental predictability in rotifers.</title>
        <authorList>
            <person name="Franch-Gras L."/>
            <person name="Hahn C."/>
            <person name="Garcia-Roger E.M."/>
            <person name="Carmona M.J."/>
            <person name="Serra M."/>
            <person name="Gomez A."/>
        </authorList>
    </citation>
    <scope>NUCLEOTIDE SEQUENCE [LARGE SCALE GENOMIC DNA]</scope>
    <source>
        <strain evidence="1">HYR1</strain>
    </source>
</reference>
<sequence>MFNEEYLNANILLSLNNKVDGTDLKIKINYILNLFKRRLNKKFLRKKSRKRREKISKKL</sequence>
<evidence type="ECO:0000313" key="1">
    <source>
        <dbReference type="EMBL" id="RNA15215.1"/>
    </source>
</evidence>